<dbReference type="RefSeq" id="WP_231003672.1">
    <property type="nucleotide sequence ID" value="NZ_JAJNEC010000004.1"/>
</dbReference>
<accession>A0ABS8PN77</accession>
<dbReference type="PANTHER" id="PTHR10963:SF55">
    <property type="entry name" value="GLYCOSIDE HYDROLASE FAMILY 16 PROTEIN"/>
    <property type="match status" value="1"/>
</dbReference>
<evidence type="ECO:0000256" key="1">
    <source>
        <dbReference type="ARBA" id="ARBA00006865"/>
    </source>
</evidence>
<comment type="similarity">
    <text evidence="1">Belongs to the glycosyl hydrolase 16 family.</text>
</comment>
<name>A0ABS8PN77_9BACT</name>
<dbReference type="InterPro" id="IPR013320">
    <property type="entry name" value="ConA-like_dom_sf"/>
</dbReference>
<dbReference type="EMBL" id="JAJNEC010000004">
    <property type="protein sequence ID" value="MCD2422565.1"/>
    <property type="molecule type" value="Genomic_DNA"/>
</dbReference>
<evidence type="ECO:0000313" key="4">
    <source>
        <dbReference type="Proteomes" id="UP001199816"/>
    </source>
</evidence>
<dbReference type="GO" id="GO:0016787">
    <property type="term" value="F:hydrolase activity"/>
    <property type="evidence" value="ECO:0007669"/>
    <property type="project" value="UniProtKB-KW"/>
</dbReference>
<organism evidence="3 4">
    <name type="scientific">Niabella pedocola</name>
    <dbReference type="NCBI Taxonomy" id="1752077"/>
    <lineage>
        <taxon>Bacteria</taxon>
        <taxon>Pseudomonadati</taxon>
        <taxon>Bacteroidota</taxon>
        <taxon>Chitinophagia</taxon>
        <taxon>Chitinophagales</taxon>
        <taxon>Chitinophagaceae</taxon>
        <taxon>Niabella</taxon>
    </lineage>
</organism>
<dbReference type="Pfam" id="PF00722">
    <property type="entry name" value="Glyco_hydro_16"/>
    <property type="match status" value="1"/>
</dbReference>
<dbReference type="PANTHER" id="PTHR10963">
    <property type="entry name" value="GLYCOSYL HYDROLASE-RELATED"/>
    <property type="match status" value="1"/>
</dbReference>
<dbReference type="Proteomes" id="UP001199816">
    <property type="component" value="Unassembled WGS sequence"/>
</dbReference>
<dbReference type="PROSITE" id="PS51257">
    <property type="entry name" value="PROKAR_LIPOPROTEIN"/>
    <property type="match status" value="1"/>
</dbReference>
<feature type="domain" description="GH16" evidence="2">
    <location>
        <begin position="6"/>
        <end position="280"/>
    </location>
</feature>
<gene>
    <name evidence="3" type="ORF">LQ567_07305</name>
</gene>
<dbReference type="SUPFAM" id="SSF49899">
    <property type="entry name" value="Concanavalin A-like lectins/glucanases"/>
    <property type="match status" value="1"/>
</dbReference>
<comment type="caution">
    <text evidence="3">The sequence shown here is derived from an EMBL/GenBank/DDBJ whole genome shotgun (WGS) entry which is preliminary data.</text>
</comment>
<evidence type="ECO:0000259" key="2">
    <source>
        <dbReference type="PROSITE" id="PS51762"/>
    </source>
</evidence>
<keyword evidence="4" id="KW-1185">Reference proteome</keyword>
<dbReference type="PROSITE" id="PS51762">
    <property type="entry name" value="GH16_2"/>
    <property type="match status" value="1"/>
</dbReference>
<sequence length="280" mass="32834">MIKAGSNWYGLLIGCLVLCTACGTQRQLKDEGYRLVWAEEFNRPGKVDTSVWNFENGFERNHELQWYQPENAWCANGHLVIEARRETKPNPRYNNRAVEWRQQRQYIGYTSASINTRGRKTWQYGRFVMRAKIKTDNGLWPAFWTLGAKREWPSNGEIDIMEYYRGTLLANIACGTTERYKAKWFTVKKPVSEFGKNWEAAFHIWRMDWDEQAIKLYVDDRLLNEVPLDQLANPDGFNPFRQPHYILLNLAIGGDNGGDPAATRFPSRYLVDYVRVYQKK</sequence>
<dbReference type="CDD" id="cd08023">
    <property type="entry name" value="GH16_laminarinase_like"/>
    <property type="match status" value="1"/>
</dbReference>
<proteinExistence type="inferred from homology"/>
<protein>
    <submittedName>
        <fullName evidence="3">Glycoside hydrolase family 16 protein</fullName>
    </submittedName>
</protein>
<dbReference type="InterPro" id="IPR000757">
    <property type="entry name" value="Beta-glucanase-like"/>
</dbReference>
<evidence type="ECO:0000313" key="3">
    <source>
        <dbReference type="EMBL" id="MCD2422565.1"/>
    </source>
</evidence>
<dbReference type="InterPro" id="IPR050546">
    <property type="entry name" value="Glycosyl_Hydrlase_16"/>
</dbReference>
<keyword evidence="3" id="KW-0378">Hydrolase</keyword>
<reference evidence="3 4" key="1">
    <citation type="submission" date="2021-11" db="EMBL/GenBank/DDBJ databases">
        <title>Genomic of Niabella pedocola.</title>
        <authorList>
            <person name="Wu T."/>
        </authorList>
    </citation>
    <scope>NUCLEOTIDE SEQUENCE [LARGE SCALE GENOMIC DNA]</scope>
    <source>
        <strain evidence="3 4">JCM 31011</strain>
    </source>
</reference>
<dbReference type="Gene3D" id="2.60.120.200">
    <property type="match status" value="1"/>
</dbReference>